<comment type="caution">
    <text evidence="8">The sequence shown here is derived from an EMBL/GenBank/DDBJ whole genome shotgun (WGS) entry which is preliminary data.</text>
</comment>
<evidence type="ECO:0000313" key="8">
    <source>
        <dbReference type="EMBL" id="MBT1686628.1"/>
    </source>
</evidence>
<evidence type="ECO:0000256" key="4">
    <source>
        <dbReference type="ARBA" id="ARBA00022827"/>
    </source>
</evidence>
<dbReference type="EMBL" id="JAHESC010000010">
    <property type="protein sequence ID" value="MBT1686628.1"/>
    <property type="molecule type" value="Genomic_DNA"/>
</dbReference>
<dbReference type="Pfam" id="PF00732">
    <property type="entry name" value="GMC_oxred_N"/>
    <property type="match status" value="1"/>
</dbReference>
<name>A0AAP2D729_9BACT</name>
<dbReference type="RefSeq" id="WP_254089865.1">
    <property type="nucleotide sequence ID" value="NZ_JAHESC010000010.1"/>
</dbReference>
<dbReference type="InterPro" id="IPR007867">
    <property type="entry name" value="GMC_OxRtase_C"/>
</dbReference>
<dbReference type="SUPFAM" id="SSF51905">
    <property type="entry name" value="FAD/NAD(P)-binding domain"/>
    <property type="match status" value="1"/>
</dbReference>
<evidence type="ECO:0000256" key="3">
    <source>
        <dbReference type="ARBA" id="ARBA00022630"/>
    </source>
</evidence>
<dbReference type="InterPro" id="IPR051473">
    <property type="entry name" value="P2Ox-like"/>
</dbReference>
<comment type="cofactor">
    <cofactor evidence="1">
        <name>FAD</name>
        <dbReference type="ChEBI" id="CHEBI:57692"/>
    </cofactor>
</comment>
<evidence type="ECO:0000259" key="7">
    <source>
        <dbReference type="Pfam" id="PF05199"/>
    </source>
</evidence>
<keyword evidence="3" id="KW-0285">Flavoprotein</keyword>
<comment type="similarity">
    <text evidence="2">Belongs to the GMC oxidoreductase family.</text>
</comment>
<organism evidence="8 9">
    <name type="scientific">Dawidia soli</name>
    <dbReference type="NCBI Taxonomy" id="2782352"/>
    <lineage>
        <taxon>Bacteria</taxon>
        <taxon>Pseudomonadati</taxon>
        <taxon>Bacteroidota</taxon>
        <taxon>Cytophagia</taxon>
        <taxon>Cytophagales</taxon>
        <taxon>Chryseotaleaceae</taxon>
        <taxon>Dawidia</taxon>
    </lineage>
</organism>
<dbReference type="InterPro" id="IPR036188">
    <property type="entry name" value="FAD/NAD-bd_sf"/>
</dbReference>
<reference evidence="8 9" key="1">
    <citation type="submission" date="2021-05" db="EMBL/GenBank/DDBJ databases">
        <title>A Polyphasic approach of four new species of the genus Ohtaekwangia: Ohtaekwangia histidinii sp. nov., Ohtaekwangia cretensis sp. nov., Ohtaekwangia indiensis sp. nov., Ohtaekwangia reichenbachii sp. nov. from diverse environment.</title>
        <authorList>
            <person name="Octaviana S."/>
        </authorList>
    </citation>
    <scope>NUCLEOTIDE SEQUENCE [LARGE SCALE GENOMIC DNA]</scope>
    <source>
        <strain evidence="8 9">PWU37</strain>
    </source>
</reference>
<accession>A0AAP2D729</accession>
<keyword evidence="4" id="KW-0274">FAD</keyword>
<proteinExistence type="inferred from homology"/>
<gene>
    <name evidence="8" type="ORF">KK078_08680</name>
</gene>
<feature type="domain" description="Glucose-methanol-choline oxidoreductase C-terminal" evidence="7">
    <location>
        <begin position="428"/>
        <end position="547"/>
    </location>
</feature>
<keyword evidence="9" id="KW-1185">Reference proteome</keyword>
<keyword evidence="5" id="KW-0560">Oxidoreductase</keyword>
<evidence type="ECO:0000256" key="5">
    <source>
        <dbReference type="ARBA" id="ARBA00023002"/>
    </source>
</evidence>
<evidence type="ECO:0000313" key="9">
    <source>
        <dbReference type="Proteomes" id="UP001319180"/>
    </source>
</evidence>
<dbReference type="InterPro" id="IPR000172">
    <property type="entry name" value="GMC_OxRdtase_N"/>
</dbReference>
<dbReference type="GO" id="GO:0050660">
    <property type="term" value="F:flavin adenine dinucleotide binding"/>
    <property type="evidence" value="ECO:0007669"/>
    <property type="project" value="InterPro"/>
</dbReference>
<dbReference type="Pfam" id="PF05199">
    <property type="entry name" value="GMC_oxred_C"/>
    <property type="match status" value="1"/>
</dbReference>
<dbReference type="SUPFAM" id="SSF54373">
    <property type="entry name" value="FAD-linked reductases, C-terminal domain"/>
    <property type="match status" value="1"/>
</dbReference>
<protein>
    <submittedName>
        <fullName evidence="8">GMC family oxidoreductase</fullName>
    </submittedName>
</protein>
<dbReference type="Proteomes" id="UP001319180">
    <property type="component" value="Unassembled WGS sequence"/>
</dbReference>
<dbReference type="PANTHER" id="PTHR42784:SF1">
    <property type="entry name" value="PYRANOSE 2-OXIDASE"/>
    <property type="match status" value="1"/>
</dbReference>
<evidence type="ECO:0000256" key="1">
    <source>
        <dbReference type="ARBA" id="ARBA00001974"/>
    </source>
</evidence>
<evidence type="ECO:0000256" key="2">
    <source>
        <dbReference type="ARBA" id="ARBA00010790"/>
    </source>
</evidence>
<dbReference type="AlphaFoldDB" id="A0AAP2D729"/>
<evidence type="ECO:0000259" key="6">
    <source>
        <dbReference type="Pfam" id="PF00732"/>
    </source>
</evidence>
<sequence>MNLNLRARAENTYDAIVVGSGISGGWAAKELCEKGLKVLMLERGRTMEHPNYPTTSKDPWEIAYGGRLTREDKEKSHIQARHYSFQGDNKHFYINDLENPYTEVQRFDWVRGDVVGGRSLLWGRQSYRWSDLDFSANARDGHGVDWPLRYKDLEAWYSYVETFIGVSGQAEKWPHFPDGNFQPPMEMNCVEKHFRGEMQKKFPERLVTIGRVANLTAPVKGRGVCQSRNLCHRGCLYGAYFSTNASTLPAAFATGNLTLRPQSLVNRVLYDEQGKKATGVEVVDTATRAVTEYYARVIFLNASTLGTAFILLNSTSGRFPNGLGNDSDQVGRNLMDHHKHAGAYADVEGFEDRYYIGRRPNGLYVPRYRNIDEQRTDYIRGFGYLGGASRGGWGGLASQDVLGAALKTKAQAPGPWRFSLNGYGECLPYAENRVTLNTSVQDVYGRPTLTVDCSFKDNEKAMQQDMAHSAAEMLEAAGYKNVTPYVRTSYPGNANHEMGTARMGKDPKTSVLNSFNQVHAVPNVFVTDGACMTSNASANPSLTYMALTARACDHAVKELKRLNL</sequence>
<dbReference type="GO" id="GO:0016614">
    <property type="term" value="F:oxidoreductase activity, acting on CH-OH group of donors"/>
    <property type="evidence" value="ECO:0007669"/>
    <property type="project" value="InterPro"/>
</dbReference>
<feature type="domain" description="Glucose-methanol-choline oxidoreductase N-terminal" evidence="6">
    <location>
        <begin position="85"/>
        <end position="338"/>
    </location>
</feature>
<dbReference type="Gene3D" id="3.50.50.60">
    <property type="entry name" value="FAD/NAD(P)-binding domain"/>
    <property type="match status" value="2"/>
</dbReference>
<dbReference type="PANTHER" id="PTHR42784">
    <property type="entry name" value="PYRANOSE 2-OXIDASE"/>
    <property type="match status" value="1"/>
</dbReference>